<feature type="domain" description="Protein kinase" evidence="10">
    <location>
        <begin position="6"/>
        <end position="230"/>
    </location>
</feature>
<evidence type="ECO:0000256" key="3">
    <source>
        <dbReference type="ARBA" id="ARBA00022777"/>
    </source>
</evidence>
<gene>
    <name evidence="11" type="ORF">EZS28_020809</name>
</gene>
<comment type="caution">
    <text evidence="11">The sequence shown here is derived from an EMBL/GenBank/DDBJ whole genome shotgun (WGS) entry which is preliminary data.</text>
</comment>
<reference evidence="11 12" key="1">
    <citation type="submission" date="2019-03" db="EMBL/GenBank/DDBJ databases">
        <title>Single cell metagenomics reveals metabolic interactions within the superorganism composed of flagellate Streblomastix strix and complex community of Bacteroidetes bacteria on its surface.</title>
        <authorList>
            <person name="Treitli S.C."/>
            <person name="Kolisko M."/>
            <person name="Husnik F."/>
            <person name="Keeling P."/>
            <person name="Hampl V."/>
        </authorList>
    </citation>
    <scope>NUCLEOTIDE SEQUENCE [LARGE SCALE GENOMIC DNA]</scope>
    <source>
        <strain evidence="11">ST1C</strain>
    </source>
</reference>
<name>A0A5J4VMH4_9EUKA</name>
<dbReference type="Gene3D" id="1.10.510.10">
    <property type="entry name" value="Transferase(Phosphotransferase) domain 1"/>
    <property type="match status" value="1"/>
</dbReference>
<dbReference type="SUPFAM" id="SSF56112">
    <property type="entry name" value="Protein kinase-like (PK-like)"/>
    <property type="match status" value="1"/>
</dbReference>
<dbReference type="OrthoDB" id="6334026at2759"/>
<dbReference type="PROSITE" id="PS50011">
    <property type="entry name" value="PROTEIN_KINASE_DOM"/>
    <property type="match status" value="1"/>
</dbReference>
<dbReference type="InterPro" id="IPR011009">
    <property type="entry name" value="Kinase-like_dom_sf"/>
</dbReference>
<sequence length="230" mass="26640">MQLLFFQPIRPLGHGSSGRVYLSYNFRENLIVATKIIPLEKFELGEWKSVDILWKVYKSCPFILDYIRHYPQGSHIILLTEYANMKTLNIFVKQLIQPPIPLQPNIFRAFFKQILVGIKVYHAAGLVHRDIKCDNILLNNPPGSQRVYVKISDFGFSNTVDLLNAQNYFRGTLPYMAPEILEKPIVKLTQKIDIFALGITMIRLLTHKYPLNLTKTDEYRQSIRDRSTAA</sequence>
<evidence type="ECO:0000256" key="7">
    <source>
        <dbReference type="ARBA" id="ARBA00049014"/>
    </source>
</evidence>
<dbReference type="EC" id="2.7.12.2" evidence="6"/>
<dbReference type="AlphaFoldDB" id="A0A5J4VMH4"/>
<proteinExistence type="inferred from homology"/>
<organism evidence="11 12">
    <name type="scientific">Streblomastix strix</name>
    <dbReference type="NCBI Taxonomy" id="222440"/>
    <lineage>
        <taxon>Eukaryota</taxon>
        <taxon>Metamonada</taxon>
        <taxon>Preaxostyla</taxon>
        <taxon>Oxymonadida</taxon>
        <taxon>Streblomastigidae</taxon>
        <taxon>Streblomastix</taxon>
    </lineage>
</organism>
<evidence type="ECO:0000313" key="11">
    <source>
        <dbReference type="EMBL" id="KAA6383664.1"/>
    </source>
</evidence>
<comment type="catalytic activity">
    <reaction evidence="9">
        <text>L-tyrosyl-[protein] + ATP = O-phospho-L-tyrosyl-[protein] + ADP + H(+)</text>
        <dbReference type="Rhea" id="RHEA:10596"/>
        <dbReference type="Rhea" id="RHEA-COMP:10136"/>
        <dbReference type="Rhea" id="RHEA-COMP:20101"/>
        <dbReference type="ChEBI" id="CHEBI:15378"/>
        <dbReference type="ChEBI" id="CHEBI:30616"/>
        <dbReference type="ChEBI" id="CHEBI:46858"/>
        <dbReference type="ChEBI" id="CHEBI:61978"/>
        <dbReference type="ChEBI" id="CHEBI:456216"/>
        <dbReference type="EC" id="2.7.12.2"/>
    </reaction>
</comment>
<dbReference type="PROSITE" id="PS00108">
    <property type="entry name" value="PROTEIN_KINASE_ST"/>
    <property type="match status" value="1"/>
</dbReference>
<keyword evidence="4" id="KW-0067">ATP-binding</keyword>
<keyword evidence="2" id="KW-0547">Nucleotide-binding</keyword>
<evidence type="ECO:0000256" key="9">
    <source>
        <dbReference type="ARBA" id="ARBA00051693"/>
    </source>
</evidence>
<evidence type="ECO:0000313" key="12">
    <source>
        <dbReference type="Proteomes" id="UP000324800"/>
    </source>
</evidence>
<comment type="catalytic activity">
    <reaction evidence="8">
        <text>L-threonyl-[protein] + ATP = O-phospho-L-threonyl-[protein] + ADP + H(+)</text>
        <dbReference type="Rhea" id="RHEA:46608"/>
        <dbReference type="Rhea" id="RHEA-COMP:11060"/>
        <dbReference type="Rhea" id="RHEA-COMP:11605"/>
        <dbReference type="ChEBI" id="CHEBI:15378"/>
        <dbReference type="ChEBI" id="CHEBI:30013"/>
        <dbReference type="ChEBI" id="CHEBI:30616"/>
        <dbReference type="ChEBI" id="CHEBI:61977"/>
        <dbReference type="ChEBI" id="CHEBI:456216"/>
        <dbReference type="EC" id="2.7.12.2"/>
    </reaction>
</comment>
<dbReference type="GO" id="GO:0005524">
    <property type="term" value="F:ATP binding"/>
    <property type="evidence" value="ECO:0007669"/>
    <property type="project" value="UniProtKB-KW"/>
</dbReference>
<dbReference type="SMART" id="SM00220">
    <property type="entry name" value="S_TKc"/>
    <property type="match status" value="1"/>
</dbReference>
<evidence type="ECO:0000256" key="4">
    <source>
        <dbReference type="ARBA" id="ARBA00022840"/>
    </source>
</evidence>
<evidence type="ECO:0000256" key="1">
    <source>
        <dbReference type="ARBA" id="ARBA00022679"/>
    </source>
</evidence>
<dbReference type="PANTHER" id="PTHR48013">
    <property type="entry name" value="DUAL SPECIFICITY MITOGEN-ACTIVATED PROTEIN KINASE KINASE 5-RELATED"/>
    <property type="match status" value="1"/>
</dbReference>
<keyword evidence="3 11" id="KW-0418">Kinase</keyword>
<comment type="similarity">
    <text evidence="5">Belongs to the protein kinase superfamily. STE Ser/Thr protein kinase family. MAP kinase kinase subfamily.</text>
</comment>
<evidence type="ECO:0000256" key="2">
    <source>
        <dbReference type="ARBA" id="ARBA00022741"/>
    </source>
</evidence>
<dbReference type="Gene3D" id="3.30.200.20">
    <property type="entry name" value="Phosphorylase Kinase, domain 1"/>
    <property type="match status" value="1"/>
</dbReference>
<dbReference type="PANTHER" id="PTHR48013:SF9">
    <property type="entry name" value="DUAL SPECIFICITY MITOGEN-ACTIVATED PROTEIN KINASE KINASE 5"/>
    <property type="match status" value="1"/>
</dbReference>
<dbReference type="InterPro" id="IPR000719">
    <property type="entry name" value="Prot_kinase_dom"/>
</dbReference>
<evidence type="ECO:0000259" key="10">
    <source>
        <dbReference type="PROSITE" id="PS50011"/>
    </source>
</evidence>
<dbReference type="Proteomes" id="UP000324800">
    <property type="component" value="Unassembled WGS sequence"/>
</dbReference>
<comment type="catalytic activity">
    <reaction evidence="7">
        <text>L-seryl-[protein] + ATP = O-phospho-L-seryl-[protein] + ADP + H(+)</text>
        <dbReference type="Rhea" id="RHEA:17989"/>
        <dbReference type="Rhea" id="RHEA-COMP:9863"/>
        <dbReference type="Rhea" id="RHEA-COMP:11604"/>
        <dbReference type="ChEBI" id="CHEBI:15378"/>
        <dbReference type="ChEBI" id="CHEBI:29999"/>
        <dbReference type="ChEBI" id="CHEBI:30616"/>
        <dbReference type="ChEBI" id="CHEBI:83421"/>
        <dbReference type="ChEBI" id="CHEBI:456216"/>
        <dbReference type="EC" id="2.7.12.2"/>
    </reaction>
</comment>
<evidence type="ECO:0000256" key="5">
    <source>
        <dbReference type="ARBA" id="ARBA00038035"/>
    </source>
</evidence>
<dbReference type="EMBL" id="SNRW01006132">
    <property type="protein sequence ID" value="KAA6383664.1"/>
    <property type="molecule type" value="Genomic_DNA"/>
</dbReference>
<evidence type="ECO:0000256" key="6">
    <source>
        <dbReference type="ARBA" id="ARBA00038999"/>
    </source>
</evidence>
<dbReference type="InterPro" id="IPR008271">
    <property type="entry name" value="Ser/Thr_kinase_AS"/>
</dbReference>
<dbReference type="Pfam" id="PF00069">
    <property type="entry name" value="Pkinase"/>
    <property type="match status" value="1"/>
</dbReference>
<keyword evidence="1" id="KW-0808">Transferase</keyword>
<evidence type="ECO:0000256" key="8">
    <source>
        <dbReference type="ARBA" id="ARBA00049299"/>
    </source>
</evidence>
<dbReference type="GO" id="GO:0004708">
    <property type="term" value="F:MAP kinase kinase activity"/>
    <property type="evidence" value="ECO:0007669"/>
    <property type="project" value="UniProtKB-EC"/>
</dbReference>
<protein>
    <recommendedName>
        <fullName evidence="6">mitogen-activated protein kinase kinase</fullName>
        <ecNumber evidence="6">2.7.12.2</ecNumber>
    </recommendedName>
</protein>
<accession>A0A5J4VMH4</accession>